<dbReference type="Proteomes" id="UP001597197">
    <property type="component" value="Unassembled WGS sequence"/>
</dbReference>
<feature type="binding site" evidence="12">
    <location>
        <position position="250"/>
    </location>
    <ligand>
        <name>K(+)</name>
        <dbReference type="ChEBI" id="CHEBI:29103"/>
    </ligand>
</feature>
<comment type="caution">
    <text evidence="14">The sequence shown here is derived from an EMBL/GenBank/DDBJ whole genome shotgun (WGS) entry which is preliminary data.</text>
</comment>
<dbReference type="EC" id="2.7.1.15" evidence="2 12"/>
<comment type="cofactor">
    <cofactor evidence="12">
        <name>Mg(2+)</name>
        <dbReference type="ChEBI" id="CHEBI:18420"/>
    </cofactor>
    <text evidence="12">Requires a divalent cation, most likely magnesium in vivo, as an electrophilic catalyst to aid phosphoryl group transfer. It is the chelate of the metal and the nucleotide that is the actual substrate.</text>
</comment>
<dbReference type="SUPFAM" id="SSF53613">
    <property type="entry name" value="Ribokinase-like"/>
    <property type="match status" value="1"/>
</dbReference>
<dbReference type="InterPro" id="IPR002173">
    <property type="entry name" value="Carboh/pur_kinase_PfkB_CS"/>
</dbReference>
<feature type="binding site" evidence="12">
    <location>
        <position position="142"/>
    </location>
    <ligand>
        <name>substrate</name>
    </ligand>
</feature>
<proteinExistence type="inferred from homology"/>
<dbReference type="InterPro" id="IPR002139">
    <property type="entry name" value="Ribo/fructo_kinase"/>
</dbReference>
<dbReference type="PRINTS" id="PR00990">
    <property type="entry name" value="RIBOKINASE"/>
</dbReference>
<keyword evidence="12" id="KW-0963">Cytoplasm</keyword>
<feature type="binding site" evidence="12">
    <location>
        <begin position="38"/>
        <end position="42"/>
    </location>
    <ligand>
        <name>substrate</name>
    </ligand>
</feature>
<feature type="binding site" evidence="12">
    <location>
        <position position="186"/>
    </location>
    <ligand>
        <name>ATP</name>
        <dbReference type="ChEBI" id="CHEBI:30616"/>
    </ligand>
</feature>
<evidence type="ECO:0000259" key="13">
    <source>
        <dbReference type="Pfam" id="PF00294"/>
    </source>
</evidence>
<feature type="binding site" evidence="12">
    <location>
        <position position="248"/>
    </location>
    <ligand>
        <name>K(+)</name>
        <dbReference type="ChEBI" id="CHEBI:29103"/>
    </ligand>
</feature>
<comment type="catalytic activity">
    <reaction evidence="12">
        <text>D-ribose + ATP = D-ribose 5-phosphate + ADP + H(+)</text>
        <dbReference type="Rhea" id="RHEA:13697"/>
        <dbReference type="ChEBI" id="CHEBI:15378"/>
        <dbReference type="ChEBI" id="CHEBI:30616"/>
        <dbReference type="ChEBI" id="CHEBI:47013"/>
        <dbReference type="ChEBI" id="CHEBI:78346"/>
        <dbReference type="ChEBI" id="CHEBI:456216"/>
        <dbReference type="EC" id="2.7.1.15"/>
    </reaction>
</comment>
<keyword evidence="10 12" id="KW-0630">Potassium</keyword>
<evidence type="ECO:0000256" key="9">
    <source>
        <dbReference type="ARBA" id="ARBA00022842"/>
    </source>
</evidence>
<feature type="binding site" evidence="12">
    <location>
        <position position="254"/>
    </location>
    <ligand>
        <name>substrate</name>
    </ligand>
</feature>
<dbReference type="HAMAP" id="MF_01987">
    <property type="entry name" value="Ribokinase"/>
    <property type="match status" value="1"/>
</dbReference>
<feature type="binding site" evidence="12">
    <location>
        <begin position="10"/>
        <end position="12"/>
    </location>
    <ligand>
        <name>substrate</name>
    </ligand>
</feature>
<comment type="subunit">
    <text evidence="12">Homodimer.</text>
</comment>
<sequence length="302" mass="30052">MPVLVIGSYNTDLVIRCPRLPAPGETILGGTFAQHHGGKGANQAVAAARLAAAGQVHFVAKVGDDEFGRQALTQLRAEGVDTTGVRVAPGQPSGVALINVATATGENSISVAAGANEHLRPADADTALADAAPGTVVVLQLEIPLPTVLHVARQAAARGLRVVLNPAPAQPLPAGLGADLYALTPNETEAETLTGVRVTDAATATLAAERLHAAGISRVVITLGAQGAFWSDGTGAALVAAPAVQAVDTTAAGDCFTGALAVALAEGHVLPDAVAFACRAAALAVTRPGAQASLPTRAELTG</sequence>
<feature type="binding site" evidence="12">
    <location>
        <position position="293"/>
    </location>
    <ligand>
        <name>K(+)</name>
        <dbReference type="ChEBI" id="CHEBI:29103"/>
    </ligand>
</feature>
<dbReference type="PANTHER" id="PTHR10584:SF166">
    <property type="entry name" value="RIBOKINASE"/>
    <property type="match status" value="1"/>
</dbReference>
<evidence type="ECO:0000256" key="3">
    <source>
        <dbReference type="ARBA" id="ARBA00016943"/>
    </source>
</evidence>
<keyword evidence="8 12" id="KW-0067">ATP-binding</keyword>
<feature type="binding site" evidence="12">
    <location>
        <position position="287"/>
    </location>
    <ligand>
        <name>K(+)</name>
        <dbReference type="ChEBI" id="CHEBI:29103"/>
    </ligand>
</feature>
<dbReference type="CDD" id="cd01174">
    <property type="entry name" value="ribokinase"/>
    <property type="match status" value="1"/>
</dbReference>
<evidence type="ECO:0000256" key="5">
    <source>
        <dbReference type="ARBA" id="ARBA00022723"/>
    </source>
</evidence>
<comment type="subcellular location">
    <subcellularLocation>
        <location evidence="12">Cytoplasm</location>
    </subcellularLocation>
</comment>
<keyword evidence="15" id="KW-1185">Reference proteome</keyword>
<comment type="pathway">
    <text evidence="12">Carbohydrate metabolism; D-ribose degradation; D-ribose 5-phosphate from beta-D-ribopyranose: step 2/2.</text>
</comment>
<feature type="binding site" evidence="12">
    <location>
        <position position="289"/>
    </location>
    <ligand>
        <name>K(+)</name>
        <dbReference type="ChEBI" id="CHEBI:29103"/>
    </ligand>
</feature>
<dbReference type="EMBL" id="JBHUFD010000018">
    <property type="protein sequence ID" value="MFD1874848.1"/>
    <property type="molecule type" value="Genomic_DNA"/>
</dbReference>
<comment type="activity regulation">
    <text evidence="12">Activated by a monovalent cation that binds near, but not in, the active site. The most likely occupant of the site in vivo is potassium. Ion binding induces a conformational change that may alter substrate affinity.</text>
</comment>
<evidence type="ECO:0000256" key="12">
    <source>
        <dbReference type="HAMAP-Rule" id="MF_01987"/>
    </source>
</evidence>
<protein>
    <recommendedName>
        <fullName evidence="3 12">Ribokinase</fullName>
        <shortName evidence="12">RK</shortName>
        <ecNumber evidence="2 12">2.7.1.15</ecNumber>
    </recommendedName>
</protein>
<feature type="domain" description="Carbohydrate kinase PfkB" evidence="13">
    <location>
        <begin position="3"/>
        <end position="297"/>
    </location>
</feature>
<dbReference type="InterPro" id="IPR011611">
    <property type="entry name" value="PfkB_dom"/>
</dbReference>
<keyword evidence="7 12" id="KW-0418">Kinase</keyword>
<keyword evidence="11 12" id="KW-0119">Carbohydrate metabolism</keyword>
<name>A0ABW4QYZ9_9BACT</name>
<evidence type="ECO:0000256" key="11">
    <source>
        <dbReference type="ARBA" id="ARBA00023277"/>
    </source>
</evidence>
<keyword evidence="9 12" id="KW-0460">Magnesium</keyword>
<dbReference type="InterPro" id="IPR029056">
    <property type="entry name" value="Ribokinase-like"/>
</dbReference>
<dbReference type="Pfam" id="PF00294">
    <property type="entry name" value="PfkB"/>
    <property type="match status" value="1"/>
</dbReference>
<feature type="binding site" evidence="12">
    <location>
        <position position="284"/>
    </location>
    <ligand>
        <name>K(+)</name>
        <dbReference type="ChEBI" id="CHEBI:29103"/>
    </ligand>
</feature>
<dbReference type="NCBIfam" id="TIGR02152">
    <property type="entry name" value="D_ribokin_bact"/>
    <property type="match status" value="1"/>
</dbReference>
<evidence type="ECO:0000313" key="14">
    <source>
        <dbReference type="EMBL" id="MFD1874848.1"/>
    </source>
</evidence>
<dbReference type="RefSeq" id="WP_382316987.1">
    <property type="nucleotide sequence ID" value="NZ_JBHUFD010000018.1"/>
</dbReference>
<evidence type="ECO:0000256" key="6">
    <source>
        <dbReference type="ARBA" id="ARBA00022741"/>
    </source>
</evidence>
<feature type="binding site" evidence="12">
    <location>
        <begin position="253"/>
        <end position="254"/>
    </location>
    <ligand>
        <name>ATP</name>
        <dbReference type="ChEBI" id="CHEBI:30616"/>
    </ligand>
</feature>
<evidence type="ECO:0000256" key="1">
    <source>
        <dbReference type="ARBA" id="ARBA00005380"/>
    </source>
</evidence>
<evidence type="ECO:0000256" key="2">
    <source>
        <dbReference type="ARBA" id="ARBA00012035"/>
    </source>
</evidence>
<evidence type="ECO:0000256" key="4">
    <source>
        <dbReference type="ARBA" id="ARBA00022679"/>
    </source>
</evidence>
<evidence type="ECO:0000256" key="8">
    <source>
        <dbReference type="ARBA" id="ARBA00022840"/>
    </source>
</evidence>
<feature type="binding site" evidence="12">
    <location>
        <begin position="222"/>
        <end position="227"/>
    </location>
    <ligand>
        <name>ATP</name>
        <dbReference type="ChEBI" id="CHEBI:30616"/>
    </ligand>
</feature>
<reference evidence="15" key="1">
    <citation type="journal article" date="2019" name="Int. J. Syst. Evol. Microbiol.">
        <title>The Global Catalogue of Microorganisms (GCM) 10K type strain sequencing project: providing services to taxonomists for standard genome sequencing and annotation.</title>
        <authorList>
            <consortium name="The Broad Institute Genomics Platform"/>
            <consortium name="The Broad Institute Genome Sequencing Center for Infectious Disease"/>
            <person name="Wu L."/>
            <person name="Ma J."/>
        </authorList>
    </citation>
    <scope>NUCLEOTIDE SEQUENCE [LARGE SCALE GENOMIC DNA]</scope>
    <source>
        <strain evidence="15">CGMCC 1.15795</strain>
    </source>
</reference>
<comment type="caution">
    <text evidence="12">Lacks conserved residue(s) required for the propagation of feature annotation.</text>
</comment>
<comment type="similarity">
    <text evidence="1">Belongs to the carbohydrate kinase pfkB family.</text>
</comment>
<dbReference type="Gene3D" id="3.40.1190.20">
    <property type="match status" value="1"/>
</dbReference>
<keyword evidence="6 12" id="KW-0547">Nucleotide-binding</keyword>
<evidence type="ECO:0000256" key="7">
    <source>
        <dbReference type="ARBA" id="ARBA00022777"/>
    </source>
</evidence>
<evidence type="ECO:0000256" key="10">
    <source>
        <dbReference type="ARBA" id="ARBA00022958"/>
    </source>
</evidence>
<accession>A0ABW4QYZ9</accession>
<dbReference type="InterPro" id="IPR011877">
    <property type="entry name" value="Ribokinase"/>
</dbReference>
<dbReference type="GO" id="GO:0004747">
    <property type="term" value="F:ribokinase activity"/>
    <property type="evidence" value="ECO:0007669"/>
    <property type="project" value="UniProtKB-EC"/>
</dbReference>
<gene>
    <name evidence="12 14" type="primary">rbsK</name>
    <name evidence="14" type="ORF">ACFSDX_20610</name>
</gene>
<keyword evidence="5 12" id="KW-0479">Metal-binding</keyword>
<organism evidence="14 15">
    <name type="scientific">Hymenobacter bucti</name>
    <dbReference type="NCBI Taxonomy" id="1844114"/>
    <lineage>
        <taxon>Bacteria</taxon>
        <taxon>Pseudomonadati</taxon>
        <taxon>Bacteroidota</taxon>
        <taxon>Cytophagia</taxon>
        <taxon>Cytophagales</taxon>
        <taxon>Hymenobacteraceae</taxon>
        <taxon>Hymenobacter</taxon>
    </lineage>
</organism>
<evidence type="ECO:0000313" key="15">
    <source>
        <dbReference type="Proteomes" id="UP001597197"/>
    </source>
</evidence>
<keyword evidence="4 12" id="KW-0808">Transferase</keyword>
<dbReference type="PROSITE" id="PS00584">
    <property type="entry name" value="PFKB_KINASES_2"/>
    <property type="match status" value="1"/>
</dbReference>
<comment type="similarity">
    <text evidence="12">Belongs to the carbohydrate kinase PfkB family. Ribokinase subfamily.</text>
</comment>
<comment type="function">
    <text evidence="12">Catalyzes the phosphorylation of ribose at O-5 in a reaction requiring ATP and magnesium. The resulting D-ribose-5-phosphate can then be used either for sythesis of nucleotides, histidine, and tryptophan, or as a component of the pentose phosphate pathway.</text>
</comment>
<feature type="active site" description="Proton acceptor" evidence="12">
    <location>
        <position position="254"/>
    </location>
</feature>
<dbReference type="PANTHER" id="PTHR10584">
    <property type="entry name" value="SUGAR KINASE"/>
    <property type="match status" value="1"/>
</dbReference>